<sequence>MLGRRRRAGAARTREARVTATDGVAPLWGAADVRVDRERLRRRRLRRVAAVLGPVAAWLWYRLLTGDPVDWGLPQVDWLLVAPLLFFVLLTALLVGVQVGTGRSPHVLLRPEQLDVRLDDVVGIDVVKDEVVRSLQLFLSSTTFREQMGGRARRGMLFEGGPGTGKTHTAKALAAEAGVPFLVATATSFHSSYQGATARKVRRYFKALRAAARSEGGAVGFIDEFDAIALSRSGVSRTVPAPAGAPPLGCGGLEGLPAPAGAPATGAPPAGTVVAPWSGDLGMAVNELLVQMQSIDEPTGAAKALARAVGAVNLLLPGHRQLPVPRTVPANVLLIASTNRADALDPALVRPGRFDQRLTFELPTKAGRRLLVDHFLARKAHTAELDDPERRDALAAVTQAYSPAMLEGLLDEALVQAVGRGATAMTWRDVERARMVLEVGLAQPVDYTEHERRLIATHEAGHAVTAWLVAPQRRLEVLTIVKRRDALGLLAHGDREDVYTRSRAEMAALVQIALGGQVAEELFLGDVSTGPGGDLQYATGVAAQMVGAVGMAGSLVSYAAVPGGEGLVARVLGDAQGRAAVEALLGEQKEAVRELLGARRHLVAALRDALLARHELVGHEITDVLEAAAAHPVLDLTAVEQRGPARP</sequence>
<dbReference type="Gene3D" id="3.40.50.300">
    <property type="entry name" value="P-loop containing nucleotide triphosphate hydrolases"/>
    <property type="match status" value="1"/>
</dbReference>
<proteinExistence type="predicted"/>
<dbReference type="InterPro" id="IPR003959">
    <property type="entry name" value="ATPase_AAA_core"/>
</dbReference>
<dbReference type="Pfam" id="PF01434">
    <property type="entry name" value="Peptidase_M41"/>
    <property type="match status" value="1"/>
</dbReference>
<dbReference type="GO" id="GO:0006508">
    <property type="term" value="P:proteolysis"/>
    <property type="evidence" value="ECO:0007669"/>
    <property type="project" value="InterPro"/>
</dbReference>
<evidence type="ECO:0000313" key="4">
    <source>
        <dbReference type="Proteomes" id="UP000265614"/>
    </source>
</evidence>
<dbReference type="Gene3D" id="1.20.58.760">
    <property type="entry name" value="Peptidase M41"/>
    <property type="match status" value="1"/>
</dbReference>
<dbReference type="OrthoDB" id="9809379at2"/>
<evidence type="ECO:0000313" key="3">
    <source>
        <dbReference type="EMBL" id="RJK98008.1"/>
    </source>
</evidence>
<protein>
    <submittedName>
        <fullName evidence="3">AAA family ATPase</fullName>
    </submittedName>
</protein>
<dbReference type="GO" id="GO:0005524">
    <property type="term" value="F:ATP binding"/>
    <property type="evidence" value="ECO:0007669"/>
    <property type="project" value="InterPro"/>
</dbReference>
<dbReference type="Gene3D" id="1.10.8.60">
    <property type="match status" value="1"/>
</dbReference>
<dbReference type="CDD" id="cd19481">
    <property type="entry name" value="RecA-like_protease"/>
    <property type="match status" value="1"/>
</dbReference>
<comment type="caution">
    <text evidence="3">The sequence shown here is derived from an EMBL/GenBank/DDBJ whole genome shotgun (WGS) entry which is preliminary data.</text>
</comment>
<organism evidence="3 4">
    <name type="scientific">Vallicoccus soli</name>
    <dbReference type="NCBI Taxonomy" id="2339232"/>
    <lineage>
        <taxon>Bacteria</taxon>
        <taxon>Bacillati</taxon>
        <taxon>Actinomycetota</taxon>
        <taxon>Actinomycetes</taxon>
        <taxon>Motilibacterales</taxon>
        <taxon>Vallicoccaceae</taxon>
        <taxon>Vallicoccus</taxon>
    </lineage>
</organism>
<dbReference type="GO" id="GO:0005886">
    <property type="term" value="C:plasma membrane"/>
    <property type="evidence" value="ECO:0007669"/>
    <property type="project" value="TreeGrafter"/>
</dbReference>
<dbReference type="InterPro" id="IPR037219">
    <property type="entry name" value="Peptidase_M41-like"/>
</dbReference>
<evidence type="ECO:0000256" key="1">
    <source>
        <dbReference type="SAM" id="Phobius"/>
    </source>
</evidence>
<dbReference type="PANTHER" id="PTHR23076">
    <property type="entry name" value="METALLOPROTEASE M41 FTSH"/>
    <property type="match status" value="1"/>
</dbReference>
<keyword evidence="1" id="KW-0472">Membrane</keyword>
<accession>A0A3A3Z4X6</accession>
<dbReference type="AlphaFoldDB" id="A0A3A3Z4X6"/>
<feature type="transmembrane region" description="Helical" evidence="1">
    <location>
        <begin position="44"/>
        <end position="61"/>
    </location>
</feature>
<name>A0A3A3Z4X6_9ACTN</name>
<gene>
    <name evidence="3" type="ORF">D5H78_03365</name>
</gene>
<dbReference type="InterPro" id="IPR027417">
    <property type="entry name" value="P-loop_NTPase"/>
</dbReference>
<dbReference type="GO" id="GO:0030163">
    <property type="term" value="P:protein catabolic process"/>
    <property type="evidence" value="ECO:0007669"/>
    <property type="project" value="TreeGrafter"/>
</dbReference>
<dbReference type="SMART" id="SM00382">
    <property type="entry name" value="AAA"/>
    <property type="match status" value="1"/>
</dbReference>
<dbReference type="SUPFAM" id="SSF140990">
    <property type="entry name" value="FtsH protease domain-like"/>
    <property type="match status" value="1"/>
</dbReference>
<keyword evidence="1" id="KW-1133">Transmembrane helix</keyword>
<feature type="transmembrane region" description="Helical" evidence="1">
    <location>
        <begin position="81"/>
        <end position="100"/>
    </location>
</feature>
<dbReference type="EMBL" id="QZEZ01000001">
    <property type="protein sequence ID" value="RJK98008.1"/>
    <property type="molecule type" value="Genomic_DNA"/>
</dbReference>
<feature type="domain" description="AAA+ ATPase" evidence="2">
    <location>
        <begin position="152"/>
        <end position="364"/>
    </location>
</feature>
<reference evidence="3 4" key="1">
    <citation type="submission" date="2018-09" db="EMBL/GenBank/DDBJ databases">
        <title>YIM 75000 draft genome.</title>
        <authorList>
            <person name="Tang S."/>
            <person name="Feng Y."/>
        </authorList>
    </citation>
    <scope>NUCLEOTIDE SEQUENCE [LARGE SCALE GENOMIC DNA]</scope>
    <source>
        <strain evidence="3 4">YIM 75000</strain>
    </source>
</reference>
<dbReference type="InterPro" id="IPR003593">
    <property type="entry name" value="AAA+_ATPase"/>
</dbReference>
<dbReference type="PANTHER" id="PTHR23076:SF97">
    <property type="entry name" value="ATP-DEPENDENT ZINC METALLOPROTEASE YME1L1"/>
    <property type="match status" value="1"/>
</dbReference>
<keyword evidence="4" id="KW-1185">Reference proteome</keyword>
<dbReference type="Pfam" id="PF00004">
    <property type="entry name" value="AAA"/>
    <property type="match status" value="2"/>
</dbReference>
<dbReference type="GO" id="GO:0004176">
    <property type="term" value="F:ATP-dependent peptidase activity"/>
    <property type="evidence" value="ECO:0007669"/>
    <property type="project" value="InterPro"/>
</dbReference>
<evidence type="ECO:0000259" key="2">
    <source>
        <dbReference type="SMART" id="SM00382"/>
    </source>
</evidence>
<dbReference type="Proteomes" id="UP000265614">
    <property type="component" value="Unassembled WGS sequence"/>
</dbReference>
<dbReference type="GO" id="GO:0004222">
    <property type="term" value="F:metalloendopeptidase activity"/>
    <property type="evidence" value="ECO:0007669"/>
    <property type="project" value="InterPro"/>
</dbReference>
<dbReference type="SUPFAM" id="SSF52540">
    <property type="entry name" value="P-loop containing nucleoside triphosphate hydrolases"/>
    <property type="match status" value="1"/>
</dbReference>
<dbReference type="InterPro" id="IPR000642">
    <property type="entry name" value="Peptidase_M41"/>
</dbReference>
<dbReference type="GO" id="GO:0016887">
    <property type="term" value="F:ATP hydrolysis activity"/>
    <property type="evidence" value="ECO:0007669"/>
    <property type="project" value="InterPro"/>
</dbReference>
<keyword evidence="1" id="KW-0812">Transmembrane</keyword>